<feature type="region of interest" description="Disordered" evidence="1">
    <location>
        <begin position="57"/>
        <end position="85"/>
    </location>
</feature>
<comment type="caution">
    <text evidence="2">The sequence shown here is derived from an EMBL/GenBank/DDBJ whole genome shotgun (WGS) entry which is preliminary data.</text>
</comment>
<dbReference type="PANTHER" id="PTHR46929">
    <property type="entry name" value="EXPRESSED PROTEIN"/>
    <property type="match status" value="1"/>
</dbReference>
<accession>A0ABD0V390</accession>
<evidence type="ECO:0000313" key="3">
    <source>
        <dbReference type="Proteomes" id="UP001552299"/>
    </source>
</evidence>
<protein>
    <recommendedName>
        <fullName evidence="4">Myb/SANT-like domain-containing protein</fullName>
    </recommendedName>
</protein>
<feature type="compositionally biased region" description="Polar residues" evidence="1">
    <location>
        <begin position="259"/>
        <end position="268"/>
    </location>
</feature>
<feature type="region of interest" description="Disordered" evidence="1">
    <location>
        <begin position="244"/>
        <end position="275"/>
    </location>
</feature>
<evidence type="ECO:0000313" key="2">
    <source>
        <dbReference type="EMBL" id="KAL0919368.1"/>
    </source>
</evidence>
<proteinExistence type="predicted"/>
<evidence type="ECO:0008006" key="4">
    <source>
        <dbReference type="Google" id="ProtNLM"/>
    </source>
</evidence>
<organism evidence="2 3">
    <name type="scientific">Dendrobium thyrsiflorum</name>
    <name type="common">Pinecone-like raceme dendrobium</name>
    <name type="synonym">Orchid</name>
    <dbReference type="NCBI Taxonomy" id="117978"/>
    <lineage>
        <taxon>Eukaryota</taxon>
        <taxon>Viridiplantae</taxon>
        <taxon>Streptophyta</taxon>
        <taxon>Embryophyta</taxon>
        <taxon>Tracheophyta</taxon>
        <taxon>Spermatophyta</taxon>
        <taxon>Magnoliopsida</taxon>
        <taxon>Liliopsida</taxon>
        <taxon>Asparagales</taxon>
        <taxon>Orchidaceae</taxon>
        <taxon>Epidendroideae</taxon>
        <taxon>Malaxideae</taxon>
        <taxon>Dendrobiinae</taxon>
        <taxon>Dendrobium</taxon>
    </lineage>
</organism>
<gene>
    <name evidence="2" type="ORF">M5K25_011459</name>
</gene>
<name>A0ABD0V390_DENTH</name>
<reference evidence="2 3" key="1">
    <citation type="journal article" date="2024" name="Plant Biotechnol. J.">
        <title>Dendrobium thyrsiflorum genome and its molecular insights into genes involved in important horticultural traits.</title>
        <authorList>
            <person name="Chen B."/>
            <person name="Wang J.Y."/>
            <person name="Zheng P.J."/>
            <person name="Li K.L."/>
            <person name="Liang Y.M."/>
            <person name="Chen X.F."/>
            <person name="Zhang C."/>
            <person name="Zhao X."/>
            <person name="He X."/>
            <person name="Zhang G.Q."/>
            <person name="Liu Z.J."/>
            <person name="Xu Q."/>
        </authorList>
    </citation>
    <scope>NUCLEOTIDE SEQUENCE [LARGE SCALE GENOMIC DNA]</scope>
    <source>
        <strain evidence="2">GZMU011</strain>
    </source>
</reference>
<dbReference type="EMBL" id="JANQDX010000009">
    <property type="protein sequence ID" value="KAL0919368.1"/>
    <property type="molecule type" value="Genomic_DNA"/>
</dbReference>
<sequence>MKRPFNVSFDKDIFESVSDNESSNAIYLKNYGFALNCRVCEARKEMKRFVKGKGLAHASMSSQPRTTEDISIHSGQPKSTSRNPRWPEEHNVVLAELLFEQFVNENICNGNLRKEERLGTFYIESSIMIRFKNMKADFRTLYQLTNRSGWGWDEELHIPIATDELWDEIIQVTPKLVRFRRHPFHQYDIFEKICADNIAVGTGARSNKIKNNPISLEVEYTPQYEDDFLTSNGVAFEFEGTPTSDLPDATNGIPPSSEPIPSQTIGSKRSSDEPAKTFKDTVVRSNPYTMSECLQKLGTVENLTTEALLVVVDSLKKNTDNKTILMTWEGEVLHKWIEYVVENHPRFYSAKIWM</sequence>
<dbReference type="PANTHER" id="PTHR46929:SF3">
    <property type="entry name" value="MYB_SANT-LIKE DOMAIN-CONTAINING PROTEIN"/>
    <property type="match status" value="1"/>
</dbReference>
<dbReference type="AlphaFoldDB" id="A0ABD0V390"/>
<evidence type="ECO:0000256" key="1">
    <source>
        <dbReference type="SAM" id="MobiDB-lite"/>
    </source>
</evidence>
<feature type="compositionally biased region" description="Polar residues" evidence="1">
    <location>
        <begin position="73"/>
        <end position="83"/>
    </location>
</feature>
<keyword evidence="3" id="KW-1185">Reference proteome</keyword>
<dbReference type="Proteomes" id="UP001552299">
    <property type="component" value="Unassembled WGS sequence"/>
</dbReference>